<comment type="caution">
    <text evidence="2">The sequence shown here is derived from an EMBL/GenBank/DDBJ whole genome shotgun (WGS) entry which is preliminary data.</text>
</comment>
<dbReference type="InterPro" id="IPR029060">
    <property type="entry name" value="PIN-like_dom_sf"/>
</dbReference>
<dbReference type="OrthoDB" id="211933at2"/>
<sequence length="183" mass="19672">MRAVLDACVLFPTVLREILLESAAAGLYTPFWSERILAEWRGAAGRIGPDADAVAGAEIALLQARLPDAQVTPAQDAAIDLDLPDPADRHVIEAAVAADAPAIVTANLRDFPRRQLASLNIQAIHPDEFLRDLYLAHPAAITAAVEATHARAVAAGGDISRKDLMRRARLPRLARAMQYQATD</sequence>
<evidence type="ECO:0000313" key="2">
    <source>
        <dbReference type="EMBL" id="TWI29393.1"/>
    </source>
</evidence>
<protein>
    <submittedName>
        <fullName evidence="2">PIN domain-containing protein</fullName>
    </submittedName>
</protein>
<dbReference type="Pfam" id="PF13470">
    <property type="entry name" value="PIN_3"/>
    <property type="match status" value="1"/>
</dbReference>
<reference evidence="2 3" key="1">
    <citation type="journal article" date="2015" name="Stand. Genomic Sci.">
        <title>Genomic Encyclopedia of Bacterial and Archaeal Type Strains, Phase III: the genomes of soil and plant-associated and newly described type strains.</title>
        <authorList>
            <person name="Whitman W.B."/>
            <person name="Woyke T."/>
            <person name="Klenk H.P."/>
            <person name="Zhou Y."/>
            <person name="Lilburn T.G."/>
            <person name="Beck B.J."/>
            <person name="De Vos P."/>
            <person name="Vandamme P."/>
            <person name="Eisen J.A."/>
            <person name="Garrity G."/>
            <person name="Hugenholtz P."/>
            <person name="Kyrpides N.C."/>
        </authorList>
    </citation>
    <scope>NUCLEOTIDE SEQUENCE [LARGE SCALE GENOMIC DNA]</scope>
    <source>
        <strain evidence="2 3">CGMCC 1.5364</strain>
    </source>
</reference>
<name>A0A562NBB6_9RHOB</name>
<organism evidence="2 3">
    <name type="scientific">Paracoccus sulfuroxidans</name>
    <dbReference type="NCBI Taxonomy" id="384678"/>
    <lineage>
        <taxon>Bacteria</taxon>
        <taxon>Pseudomonadati</taxon>
        <taxon>Pseudomonadota</taxon>
        <taxon>Alphaproteobacteria</taxon>
        <taxon>Rhodobacterales</taxon>
        <taxon>Paracoccaceae</taxon>
        <taxon>Paracoccus</taxon>
    </lineage>
</organism>
<gene>
    <name evidence="2" type="ORF">IQ24_03601</name>
</gene>
<dbReference type="InterPro" id="IPR002716">
    <property type="entry name" value="PIN_dom"/>
</dbReference>
<dbReference type="EMBL" id="VLKU01000014">
    <property type="protein sequence ID" value="TWI29393.1"/>
    <property type="molecule type" value="Genomic_DNA"/>
</dbReference>
<keyword evidence="3" id="KW-1185">Reference proteome</keyword>
<evidence type="ECO:0000313" key="3">
    <source>
        <dbReference type="Proteomes" id="UP000316225"/>
    </source>
</evidence>
<dbReference type="NCBIfam" id="NF046100">
    <property type="entry name" value="RSP_2648_fam_PIN"/>
    <property type="match status" value="1"/>
</dbReference>
<proteinExistence type="predicted"/>
<dbReference type="SUPFAM" id="SSF88723">
    <property type="entry name" value="PIN domain-like"/>
    <property type="match status" value="1"/>
</dbReference>
<feature type="domain" description="PIN" evidence="1">
    <location>
        <begin position="2"/>
        <end position="108"/>
    </location>
</feature>
<dbReference type="Proteomes" id="UP000316225">
    <property type="component" value="Unassembled WGS sequence"/>
</dbReference>
<accession>A0A562NBB6</accession>
<dbReference type="RefSeq" id="WP_145399661.1">
    <property type="nucleotide sequence ID" value="NZ_VLKU01000014.1"/>
</dbReference>
<evidence type="ECO:0000259" key="1">
    <source>
        <dbReference type="Pfam" id="PF13470"/>
    </source>
</evidence>
<dbReference type="AlphaFoldDB" id="A0A562NBB6"/>